<dbReference type="KEGG" id="spar:SPRG_04552"/>
<organism evidence="1 2">
    <name type="scientific">Saprolegnia parasitica (strain CBS 223.65)</name>
    <dbReference type="NCBI Taxonomy" id="695850"/>
    <lineage>
        <taxon>Eukaryota</taxon>
        <taxon>Sar</taxon>
        <taxon>Stramenopiles</taxon>
        <taxon>Oomycota</taxon>
        <taxon>Saprolegniomycetes</taxon>
        <taxon>Saprolegniales</taxon>
        <taxon>Saprolegniaceae</taxon>
        <taxon>Saprolegnia</taxon>
    </lineage>
</organism>
<evidence type="ECO:0000313" key="1">
    <source>
        <dbReference type="EMBL" id="KDO30651.1"/>
    </source>
</evidence>
<keyword evidence="2" id="KW-1185">Reference proteome</keyword>
<dbReference type="AlphaFoldDB" id="A0A067CVX3"/>
<proteinExistence type="predicted"/>
<accession>A0A067CVX3</accession>
<dbReference type="EMBL" id="KK583201">
    <property type="protein sequence ID" value="KDO30651.1"/>
    <property type="molecule type" value="Genomic_DNA"/>
</dbReference>
<evidence type="ECO:0000313" key="2">
    <source>
        <dbReference type="Proteomes" id="UP000030745"/>
    </source>
</evidence>
<dbReference type="Proteomes" id="UP000030745">
    <property type="component" value="Unassembled WGS sequence"/>
</dbReference>
<protein>
    <submittedName>
        <fullName evidence="1">Uncharacterized protein</fullName>
    </submittedName>
</protein>
<dbReference type="VEuPathDB" id="FungiDB:SPRG_04552"/>
<gene>
    <name evidence="1" type="ORF">SPRG_04552</name>
</gene>
<dbReference type="GeneID" id="24126990"/>
<name>A0A067CVX3_SAPPC</name>
<sequence length="109" mass="11824">MCLRHGLVGSPRVMSLQSVIQFDDTEIGLQDLLNLPIMERAIVMTASTIAASAGVSQTSTTSIFVQRRILDINCHRFSAFTVSVALTLWSGVAIPSPPPIQRKVLETSL</sequence>
<reference evidence="1 2" key="1">
    <citation type="journal article" date="2013" name="PLoS Genet.">
        <title>Distinctive expansion of potential virulence genes in the genome of the oomycete fish pathogen Saprolegnia parasitica.</title>
        <authorList>
            <person name="Jiang R.H."/>
            <person name="de Bruijn I."/>
            <person name="Haas B.J."/>
            <person name="Belmonte R."/>
            <person name="Lobach L."/>
            <person name="Christie J."/>
            <person name="van den Ackerveken G."/>
            <person name="Bottin A."/>
            <person name="Bulone V."/>
            <person name="Diaz-Moreno S.M."/>
            <person name="Dumas B."/>
            <person name="Fan L."/>
            <person name="Gaulin E."/>
            <person name="Govers F."/>
            <person name="Grenville-Briggs L.J."/>
            <person name="Horner N.R."/>
            <person name="Levin J.Z."/>
            <person name="Mammella M."/>
            <person name="Meijer H.J."/>
            <person name="Morris P."/>
            <person name="Nusbaum C."/>
            <person name="Oome S."/>
            <person name="Phillips A.J."/>
            <person name="van Rooyen D."/>
            <person name="Rzeszutek E."/>
            <person name="Saraiva M."/>
            <person name="Secombes C.J."/>
            <person name="Seidl M.F."/>
            <person name="Snel B."/>
            <person name="Stassen J.H."/>
            <person name="Sykes S."/>
            <person name="Tripathy S."/>
            <person name="van den Berg H."/>
            <person name="Vega-Arreguin J.C."/>
            <person name="Wawra S."/>
            <person name="Young S.K."/>
            <person name="Zeng Q."/>
            <person name="Dieguez-Uribeondo J."/>
            <person name="Russ C."/>
            <person name="Tyler B.M."/>
            <person name="van West P."/>
        </authorList>
    </citation>
    <scope>NUCLEOTIDE SEQUENCE [LARGE SCALE GENOMIC DNA]</scope>
    <source>
        <strain evidence="1 2">CBS 223.65</strain>
    </source>
</reference>
<dbReference type="RefSeq" id="XP_012198861.1">
    <property type="nucleotide sequence ID" value="XM_012343471.1"/>
</dbReference>